<dbReference type="Proteomes" id="UP001177023">
    <property type="component" value="Unassembled WGS sequence"/>
</dbReference>
<dbReference type="SUPFAM" id="SSF53383">
    <property type="entry name" value="PLP-dependent transferases"/>
    <property type="match status" value="1"/>
</dbReference>
<dbReference type="Pfam" id="PF01212">
    <property type="entry name" value="Beta_elim_lyase"/>
    <property type="match status" value="1"/>
</dbReference>
<evidence type="ECO:0000259" key="6">
    <source>
        <dbReference type="Pfam" id="PF01212"/>
    </source>
</evidence>
<dbReference type="InterPro" id="IPR015421">
    <property type="entry name" value="PyrdxlP-dep_Trfase_major"/>
</dbReference>
<gene>
    <name evidence="7" type="ORF">MSPICULIGERA_LOCUS25856</name>
</gene>
<dbReference type="AlphaFoldDB" id="A0AA36GD53"/>
<dbReference type="PANTHER" id="PTHR48097">
    <property type="entry name" value="L-THREONINE ALDOLASE-RELATED"/>
    <property type="match status" value="1"/>
</dbReference>
<dbReference type="EMBL" id="CATQJA010002710">
    <property type="protein sequence ID" value="CAJ0587903.1"/>
    <property type="molecule type" value="Genomic_DNA"/>
</dbReference>
<dbReference type="NCBIfam" id="NF041359">
    <property type="entry name" value="GntG_guanitoxin"/>
    <property type="match status" value="1"/>
</dbReference>
<reference evidence="7" key="1">
    <citation type="submission" date="2023-06" db="EMBL/GenBank/DDBJ databases">
        <authorList>
            <person name="Delattre M."/>
        </authorList>
    </citation>
    <scope>NUCLEOTIDE SEQUENCE</scope>
    <source>
        <strain evidence="7">AF72</strain>
    </source>
</reference>
<evidence type="ECO:0000256" key="1">
    <source>
        <dbReference type="ARBA" id="ARBA00001933"/>
    </source>
</evidence>
<evidence type="ECO:0000313" key="8">
    <source>
        <dbReference type="Proteomes" id="UP001177023"/>
    </source>
</evidence>
<dbReference type="InterPro" id="IPR023603">
    <property type="entry name" value="Low_specificity_L-TA-like"/>
</dbReference>
<dbReference type="PIRSF" id="PIRSF017617">
    <property type="entry name" value="Thr_aldolase"/>
    <property type="match status" value="1"/>
</dbReference>
<dbReference type="InterPro" id="IPR001597">
    <property type="entry name" value="ArAA_b-elim_lyase/Thr_aldolase"/>
</dbReference>
<dbReference type="PANTHER" id="PTHR48097:SF9">
    <property type="entry name" value="L-THREONINE ALDOLASE"/>
    <property type="match status" value="1"/>
</dbReference>
<dbReference type="Gene3D" id="3.90.1150.10">
    <property type="entry name" value="Aspartate Aminotransferase, domain 1"/>
    <property type="match status" value="1"/>
</dbReference>
<dbReference type="NCBIfam" id="NF007825">
    <property type="entry name" value="PRK10534.1"/>
    <property type="match status" value="1"/>
</dbReference>
<feature type="non-terminal residue" evidence="7">
    <location>
        <position position="385"/>
    </location>
</feature>
<comment type="similarity">
    <text evidence="2">Belongs to the threonine aldolase family.</text>
</comment>
<evidence type="ECO:0000313" key="7">
    <source>
        <dbReference type="EMBL" id="CAJ0587903.1"/>
    </source>
</evidence>
<evidence type="ECO:0000256" key="5">
    <source>
        <dbReference type="PIRSR" id="PIRSR017617-1"/>
    </source>
</evidence>
<dbReference type="InterPro" id="IPR015424">
    <property type="entry name" value="PyrdxlP-dep_Trfase"/>
</dbReference>
<sequence>MKRLLPSRAFLADLCTSRKALSTMPQYSTKVENSAKCIDLRSDTVTLPTQGMRDAMANVPVGDDVYGEDPTINALEERCAKIFGKESSIFVCSGTMGNFLAMLAHCQRGEEIIVGKQSHIFRWEQGNFAQYGGISATTVEIAEDGTLPLAEIEASIRVNDYHMPKTRLICLETTHNWSGGKALSKEYLKAVREIADRHGLLIHLDGARIYNASVATGLDVAEISKYVDSVQMCFSKGLGAPVGSIVAGTKDFVDSVRYKRKGIGGGWRQAGILAAAAMYSLDHAVETCTRDNKNAAILAAGFNERTPANLKEKIHANEKGLTNILVIRLSGGLTPPQFVEFFKKHNVLVMAFDERRVRLVTNWGLTDEKIQEVFTVYEKFVASLQ</sequence>
<organism evidence="7 8">
    <name type="scientific">Mesorhabditis spiculigera</name>
    <dbReference type="NCBI Taxonomy" id="96644"/>
    <lineage>
        <taxon>Eukaryota</taxon>
        <taxon>Metazoa</taxon>
        <taxon>Ecdysozoa</taxon>
        <taxon>Nematoda</taxon>
        <taxon>Chromadorea</taxon>
        <taxon>Rhabditida</taxon>
        <taxon>Rhabditina</taxon>
        <taxon>Rhabditomorpha</taxon>
        <taxon>Rhabditoidea</taxon>
        <taxon>Rhabditidae</taxon>
        <taxon>Mesorhabditinae</taxon>
        <taxon>Mesorhabditis</taxon>
    </lineage>
</organism>
<dbReference type="GO" id="GO:0006567">
    <property type="term" value="P:L-threonine catabolic process"/>
    <property type="evidence" value="ECO:0007669"/>
    <property type="project" value="TreeGrafter"/>
</dbReference>
<dbReference type="InterPro" id="IPR015422">
    <property type="entry name" value="PyrdxlP-dep_Trfase_small"/>
</dbReference>
<dbReference type="GO" id="GO:0005829">
    <property type="term" value="C:cytosol"/>
    <property type="evidence" value="ECO:0007669"/>
    <property type="project" value="TreeGrafter"/>
</dbReference>
<dbReference type="GO" id="GO:0006545">
    <property type="term" value="P:glycine biosynthetic process"/>
    <property type="evidence" value="ECO:0007669"/>
    <property type="project" value="TreeGrafter"/>
</dbReference>
<comment type="caution">
    <text evidence="7">The sequence shown here is derived from an EMBL/GenBank/DDBJ whole genome shotgun (WGS) entry which is preliminary data.</text>
</comment>
<name>A0AA36GD53_9BILA</name>
<protein>
    <recommendedName>
        <fullName evidence="6">Aromatic amino acid beta-eliminating lyase/threonine aldolase domain-containing protein</fullName>
    </recommendedName>
</protein>
<keyword evidence="4" id="KW-0456">Lyase</keyword>
<comment type="cofactor">
    <cofactor evidence="1">
        <name>pyridoxal 5'-phosphate</name>
        <dbReference type="ChEBI" id="CHEBI:597326"/>
    </cofactor>
</comment>
<dbReference type="Gene3D" id="3.40.640.10">
    <property type="entry name" value="Type I PLP-dependent aspartate aminotransferase-like (Major domain)"/>
    <property type="match status" value="1"/>
</dbReference>
<keyword evidence="8" id="KW-1185">Reference proteome</keyword>
<keyword evidence="3" id="KW-0663">Pyridoxal phosphate</keyword>
<proteinExistence type="inferred from homology"/>
<evidence type="ECO:0000256" key="3">
    <source>
        <dbReference type="ARBA" id="ARBA00022898"/>
    </source>
</evidence>
<evidence type="ECO:0000256" key="2">
    <source>
        <dbReference type="ARBA" id="ARBA00006966"/>
    </source>
</evidence>
<evidence type="ECO:0000256" key="4">
    <source>
        <dbReference type="ARBA" id="ARBA00023239"/>
    </source>
</evidence>
<feature type="modified residue" description="N6-(pyridoxal phosphate)lysine" evidence="5">
    <location>
        <position position="236"/>
    </location>
</feature>
<dbReference type="GO" id="GO:0008732">
    <property type="term" value="F:L-allo-threonine aldolase activity"/>
    <property type="evidence" value="ECO:0007669"/>
    <property type="project" value="TreeGrafter"/>
</dbReference>
<feature type="domain" description="Aromatic amino acid beta-eliminating lyase/threonine aldolase" evidence="6">
    <location>
        <begin position="39"/>
        <end position="310"/>
    </location>
</feature>
<dbReference type="FunFam" id="3.40.640.10:FF:000030">
    <property type="entry name" value="Low-specificity L-threonine aldolase"/>
    <property type="match status" value="1"/>
</dbReference>
<accession>A0AA36GD53</accession>